<evidence type="ECO:0000313" key="1">
    <source>
        <dbReference type="EMBL" id="KAF5363432.1"/>
    </source>
</evidence>
<name>A0A8H5GEG5_9AGAR</name>
<sequence>MAIPSLLSLHGRPFIAVPSLPSLLPLPTHPNLFPARRPWVVLNSASKEASQGDQQLPQGMLQCLSSNSGAWTSSYSNAYTSSHFNAKTSLDSGVCTSSDVCQRPIPS</sequence>
<protein>
    <submittedName>
        <fullName evidence="1">Uncharacterized protein</fullName>
    </submittedName>
</protein>
<reference evidence="1 2" key="1">
    <citation type="journal article" date="2020" name="ISME J.">
        <title>Uncovering the hidden diversity of litter-decomposition mechanisms in mushroom-forming fungi.</title>
        <authorList>
            <person name="Floudas D."/>
            <person name="Bentzer J."/>
            <person name="Ahren D."/>
            <person name="Johansson T."/>
            <person name="Persson P."/>
            <person name="Tunlid A."/>
        </authorList>
    </citation>
    <scope>NUCLEOTIDE SEQUENCE [LARGE SCALE GENOMIC DNA]</scope>
    <source>
        <strain evidence="1 2">CBS 146.42</strain>
    </source>
</reference>
<dbReference type="Proteomes" id="UP000559027">
    <property type="component" value="Unassembled WGS sequence"/>
</dbReference>
<evidence type="ECO:0000313" key="2">
    <source>
        <dbReference type="Proteomes" id="UP000559027"/>
    </source>
</evidence>
<comment type="caution">
    <text evidence="1">The sequence shown here is derived from an EMBL/GenBank/DDBJ whole genome shotgun (WGS) entry which is preliminary data.</text>
</comment>
<keyword evidence="2" id="KW-1185">Reference proteome</keyword>
<gene>
    <name evidence="1" type="ORF">D9756_000037</name>
</gene>
<accession>A0A8H5GEG5</accession>
<dbReference type="EMBL" id="JAACJO010000001">
    <property type="protein sequence ID" value="KAF5363432.1"/>
    <property type="molecule type" value="Genomic_DNA"/>
</dbReference>
<organism evidence="1 2">
    <name type="scientific">Leucocoprinus leucothites</name>
    <dbReference type="NCBI Taxonomy" id="201217"/>
    <lineage>
        <taxon>Eukaryota</taxon>
        <taxon>Fungi</taxon>
        <taxon>Dikarya</taxon>
        <taxon>Basidiomycota</taxon>
        <taxon>Agaricomycotina</taxon>
        <taxon>Agaricomycetes</taxon>
        <taxon>Agaricomycetidae</taxon>
        <taxon>Agaricales</taxon>
        <taxon>Agaricineae</taxon>
        <taxon>Agaricaceae</taxon>
        <taxon>Leucocoprinus</taxon>
    </lineage>
</organism>
<dbReference type="AlphaFoldDB" id="A0A8H5GEG5"/>
<proteinExistence type="predicted"/>